<keyword evidence="3" id="KW-0460">Magnesium</keyword>
<dbReference type="NCBIfam" id="TIGR00521">
    <property type="entry name" value="coaBC_dfp"/>
    <property type="match status" value="1"/>
</dbReference>
<keyword evidence="3" id="KW-0479">Metal-binding</keyword>
<comment type="cofactor">
    <cofactor evidence="3">
        <name>Mg(2+)</name>
        <dbReference type="ChEBI" id="CHEBI:18420"/>
    </cofactor>
</comment>
<feature type="binding site" evidence="3">
    <location>
        <position position="318"/>
    </location>
    <ligand>
        <name>CTP</name>
        <dbReference type="ChEBI" id="CHEBI:37563"/>
    </ligand>
</feature>
<evidence type="ECO:0000256" key="1">
    <source>
        <dbReference type="ARBA" id="ARBA00022793"/>
    </source>
</evidence>
<sequence>MPKKIVIGITGSIAAFKAIQLISDLTKTDYELEVIMTKSACQFVTPLSIQSLIKKKVYVDVFDDDIGHITHIDLVKDADLFMVVPASANTIAKLANGIADNMLTASFLAATCPKLIAPAMNVNMYQNKATQRNINQLKKDGILFVEPDTGLLACGIVGKGKLADFTTIRLMMDYALSNHPLSGKKVLVSAGPTQESLDPVRFISNHSTGKMGYAIARAAFLLGAQVKIVSGPVNINLPLIEVEHVTTAHEMYDALVTLAPFYDYIIMSAAVGDYRAEHIAENKIKKHSDTLSVTFKKNRDILQALGENKKDHQVICGFAMETENLLENAQKKLINKNADMIVANSLTEQGAGFGTDTNIVTFITREGNESLKKSSKEELGFKILMKLKEIEEK</sequence>
<dbReference type="AlphaFoldDB" id="A0A844FSF3"/>
<dbReference type="HAMAP" id="MF_02225">
    <property type="entry name" value="CoaBC"/>
    <property type="match status" value="1"/>
</dbReference>
<dbReference type="GO" id="GO:0071513">
    <property type="term" value="C:phosphopantothenoylcysteine decarboxylase complex"/>
    <property type="evidence" value="ECO:0007669"/>
    <property type="project" value="TreeGrafter"/>
</dbReference>
<evidence type="ECO:0000256" key="3">
    <source>
        <dbReference type="HAMAP-Rule" id="MF_02225"/>
    </source>
</evidence>
<feature type="binding site" evidence="3">
    <location>
        <position position="332"/>
    </location>
    <ligand>
        <name>CTP</name>
        <dbReference type="ChEBI" id="CHEBI:37563"/>
    </ligand>
</feature>
<dbReference type="GO" id="GO:0015937">
    <property type="term" value="P:coenzyme A biosynthetic process"/>
    <property type="evidence" value="ECO:0007669"/>
    <property type="project" value="UniProtKB-UniRule"/>
</dbReference>
<dbReference type="Gene3D" id="3.40.50.1950">
    <property type="entry name" value="Flavin prenyltransferase-like"/>
    <property type="match status" value="1"/>
</dbReference>
<dbReference type="GO" id="GO:0010181">
    <property type="term" value="F:FMN binding"/>
    <property type="evidence" value="ECO:0007669"/>
    <property type="project" value="UniProtKB-UniRule"/>
</dbReference>
<keyword evidence="3" id="KW-0511">Multifunctional enzyme</keyword>
<comment type="catalytic activity">
    <reaction evidence="3 4">
        <text>(R)-4'-phosphopantothenate + L-cysteine + CTP = N-[(R)-4-phosphopantothenoyl]-L-cysteine + CMP + diphosphate + H(+)</text>
        <dbReference type="Rhea" id="RHEA:19397"/>
        <dbReference type="ChEBI" id="CHEBI:10986"/>
        <dbReference type="ChEBI" id="CHEBI:15378"/>
        <dbReference type="ChEBI" id="CHEBI:33019"/>
        <dbReference type="ChEBI" id="CHEBI:35235"/>
        <dbReference type="ChEBI" id="CHEBI:37563"/>
        <dbReference type="ChEBI" id="CHEBI:59458"/>
        <dbReference type="ChEBI" id="CHEBI:60377"/>
        <dbReference type="EC" id="6.3.2.5"/>
    </reaction>
</comment>
<dbReference type="EC" id="4.1.1.36" evidence="3"/>
<dbReference type="GO" id="GO:0004633">
    <property type="term" value="F:phosphopantothenoylcysteine decarboxylase activity"/>
    <property type="evidence" value="ECO:0007669"/>
    <property type="project" value="UniProtKB-UniRule"/>
</dbReference>
<comment type="function">
    <text evidence="4">Catalyzes two steps in the biosynthesis of coenzyme A. In the first step cysteine is conjugated to 4'-phosphopantothenate to form 4-phosphopantothenoylcysteine, in the latter compound is decarboxylated to form 4'-phosphopantotheine.</text>
</comment>
<keyword evidence="8" id="KW-1185">Reference proteome</keyword>
<name>A0A844FSF3_9FIRM</name>
<comment type="function">
    <text evidence="3">Catalyzes two sequential steps in the biosynthesis of coenzyme A. In the first step cysteine is conjugated to 4'-phosphopantothenate to form 4-phosphopantothenoylcysteine. In the second step the latter compound is decarboxylated to form 4'-phosphopantotheine.</text>
</comment>
<feature type="region of interest" description="Phosphopantothenoylcysteine decarboxylase" evidence="3">
    <location>
        <begin position="1"/>
        <end position="185"/>
    </location>
</feature>
<comment type="pathway">
    <text evidence="3 4">Cofactor biosynthesis; coenzyme A biosynthesis; CoA from (R)-pantothenate: step 3/5.</text>
</comment>
<comment type="similarity">
    <text evidence="3 4">In the C-terminal section; belongs to the PPC synthetase family.</text>
</comment>
<evidence type="ECO:0000256" key="4">
    <source>
        <dbReference type="RuleBase" id="RU364078"/>
    </source>
</evidence>
<evidence type="ECO:0000313" key="8">
    <source>
        <dbReference type="Proteomes" id="UP000442619"/>
    </source>
</evidence>
<comment type="cofactor">
    <cofactor evidence="3">
        <name>FMN</name>
        <dbReference type="ChEBI" id="CHEBI:58210"/>
    </cofactor>
    <text evidence="3">Binds 1 FMN per subunit.</text>
</comment>
<evidence type="ECO:0000259" key="5">
    <source>
        <dbReference type="Pfam" id="PF02441"/>
    </source>
</evidence>
<keyword evidence="3 4" id="KW-0285">Flavoprotein</keyword>
<evidence type="ECO:0000256" key="2">
    <source>
        <dbReference type="ARBA" id="ARBA00023239"/>
    </source>
</evidence>
<gene>
    <name evidence="3 7" type="primary">coaBC</name>
    <name evidence="7" type="ORF">FYJ79_01835</name>
</gene>
<feature type="domain" description="Flavoprotein" evidence="5">
    <location>
        <begin position="3"/>
        <end position="137"/>
    </location>
</feature>
<dbReference type="InterPro" id="IPR007085">
    <property type="entry name" value="DNA/pantothenate-metab_flavo_C"/>
</dbReference>
<feature type="binding site" evidence="3">
    <location>
        <position position="283"/>
    </location>
    <ligand>
        <name>CTP</name>
        <dbReference type="ChEBI" id="CHEBI:37563"/>
    </ligand>
</feature>
<comment type="caution">
    <text evidence="7">The sequence shown here is derived from an EMBL/GenBank/DDBJ whole genome shotgun (WGS) entry which is preliminary data.</text>
</comment>
<feature type="region of interest" description="Phosphopantothenate--cysteine ligase" evidence="3">
    <location>
        <begin position="186"/>
        <end position="393"/>
    </location>
</feature>
<protein>
    <recommendedName>
        <fullName evidence="3">Coenzyme A biosynthesis bifunctional protein CoaBC</fullName>
    </recommendedName>
    <alternativeName>
        <fullName evidence="3">DNA/pantothenate metabolism flavoprotein</fullName>
    </alternativeName>
    <alternativeName>
        <fullName evidence="3">Phosphopantothenoylcysteine synthetase/decarboxylase</fullName>
        <shortName evidence="3">PPCS-PPCDC</shortName>
    </alternativeName>
    <domain>
        <recommendedName>
            <fullName evidence="3">Phosphopantothenoylcysteine decarboxylase</fullName>
            <shortName evidence="3">PPC decarboxylase</shortName>
            <shortName evidence="3">PPC-DC</shortName>
            <ecNumber evidence="3">4.1.1.36</ecNumber>
        </recommendedName>
        <alternativeName>
            <fullName evidence="3">CoaC</fullName>
        </alternativeName>
    </domain>
    <domain>
        <recommendedName>
            <fullName evidence="3">Phosphopantothenate--cysteine ligase</fullName>
            <ecNumber evidence="3">6.3.2.5</ecNumber>
        </recommendedName>
        <alternativeName>
            <fullName evidence="3">CoaB</fullName>
        </alternativeName>
        <alternativeName>
            <fullName evidence="3">Phosphopantothenoylcysteine synthetase</fullName>
            <shortName evidence="3">PPC synthetase</shortName>
            <shortName evidence="3">PPC-S</shortName>
        </alternativeName>
    </domain>
</protein>
<evidence type="ECO:0000313" key="7">
    <source>
        <dbReference type="EMBL" id="MST88329.1"/>
    </source>
</evidence>
<dbReference type="GO" id="GO:0046872">
    <property type="term" value="F:metal ion binding"/>
    <property type="evidence" value="ECO:0007669"/>
    <property type="project" value="UniProtKB-KW"/>
</dbReference>
<dbReference type="InterPro" id="IPR036551">
    <property type="entry name" value="Flavin_trans-like"/>
</dbReference>
<dbReference type="SUPFAM" id="SSF102645">
    <property type="entry name" value="CoaB-like"/>
    <property type="match status" value="1"/>
</dbReference>
<comment type="catalytic activity">
    <reaction evidence="3 4">
        <text>N-[(R)-4-phosphopantothenoyl]-L-cysteine + H(+) = (R)-4'-phosphopantetheine + CO2</text>
        <dbReference type="Rhea" id="RHEA:16793"/>
        <dbReference type="ChEBI" id="CHEBI:15378"/>
        <dbReference type="ChEBI" id="CHEBI:16526"/>
        <dbReference type="ChEBI" id="CHEBI:59458"/>
        <dbReference type="ChEBI" id="CHEBI:61723"/>
        <dbReference type="EC" id="4.1.1.36"/>
    </reaction>
</comment>
<accession>A0A844FSF3</accession>
<feature type="domain" description="DNA/pantothenate metabolism flavoprotein C-terminal" evidence="6">
    <location>
        <begin position="181"/>
        <end position="388"/>
    </location>
</feature>
<feature type="binding site" evidence="3">
    <location>
        <position position="336"/>
    </location>
    <ligand>
        <name>CTP</name>
        <dbReference type="ChEBI" id="CHEBI:37563"/>
    </ligand>
</feature>
<proteinExistence type="inferred from homology"/>
<reference evidence="7 8" key="1">
    <citation type="submission" date="2019-08" db="EMBL/GenBank/DDBJ databases">
        <title>In-depth cultivation of the pig gut microbiome towards novel bacterial diversity and tailored functional studies.</title>
        <authorList>
            <person name="Wylensek D."/>
            <person name="Hitch T.C.A."/>
            <person name="Clavel T."/>
        </authorList>
    </citation>
    <scope>NUCLEOTIDE SEQUENCE [LARGE SCALE GENOMIC DNA]</scope>
    <source>
        <strain evidence="7 8">CA-Schmier-601-WT-3</strain>
    </source>
</reference>
<dbReference type="Gene3D" id="3.40.50.10300">
    <property type="entry name" value="CoaB-like"/>
    <property type="match status" value="1"/>
</dbReference>
<feature type="active site" description="Proton donor" evidence="3">
    <location>
        <position position="154"/>
    </location>
</feature>
<dbReference type="InterPro" id="IPR005252">
    <property type="entry name" value="CoaBC"/>
</dbReference>
<dbReference type="EC" id="6.3.2.5" evidence="3"/>
<dbReference type="Pfam" id="PF04127">
    <property type="entry name" value="DFP"/>
    <property type="match status" value="1"/>
</dbReference>
<dbReference type="InterPro" id="IPR035929">
    <property type="entry name" value="CoaB-like_sf"/>
</dbReference>
<comment type="caution">
    <text evidence="3">Lacks conserved residue(s) required for the propagation of feature annotation.</text>
</comment>
<dbReference type="GO" id="GO:0015941">
    <property type="term" value="P:pantothenate catabolic process"/>
    <property type="evidence" value="ECO:0007669"/>
    <property type="project" value="InterPro"/>
</dbReference>
<keyword evidence="2 3" id="KW-0456">Lyase</keyword>
<dbReference type="InterPro" id="IPR003382">
    <property type="entry name" value="Flavoprotein"/>
</dbReference>
<feature type="binding site" evidence="3">
    <location>
        <position position="273"/>
    </location>
    <ligand>
        <name>CTP</name>
        <dbReference type="ChEBI" id="CHEBI:37563"/>
    </ligand>
</feature>
<keyword evidence="3 4" id="KW-0436">Ligase</keyword>
<dbReference type="SUPFAM" id="SSF52507">
    <property type="entry name" value="Homo-oligomeric flavin-containing Cys decarboxylases, HFCD"/>
    <property type="match status" value="1"/>
</dbReference>
<dbReference type="RefSeq" id="WP_154514267.1">
    <property type="nucleotide sequence ID" value="NZ_VUNM01000002.1"/>
</dbReference>
<dbReference type="PANTHER" id="PTHR14359">
    <property type="entry name" value="HOMO-OLIGOMERIC FLAVIN CONTAINING CYS DECARBOXYLASE FAMILY"/>
    <property type="match status" value="1"/>
</dbReference>
<comment type="pathway">
    <text evidence="3 4">Cofactor biosynthesis; coenzyme A biosynthesis; CoA from (R)-pantothenate: step 2/5.</text>
</comment>
<dbReference type="EMBL" id="VUNM01000002">
    <property type="protein sequence ID" value="MST88329.1"/>
    <property type="molecule type" value="Genomic_DNA"/>
</dbReference>
<comment type="similarity">
    <text evidence="3 4">In the N-terminal section; belongs to the HFCD (homo-oligomeric flavin containing Cys decarboxylase) superfamily.</text>
</comment>
<evidence type="ECO:0000259" key="6">
    <source>
        <dbReference type="Pfam" id="PF04127"/>
    </source>
</evidence>
<dbReference type="GO" id="GO:0004632">
    <property type="term" value="F:phosphopantothenate--cysteine ligase activity"/>
    <property type="evidence" value="ECO:0007669"/>
    <property type="project" value="UniProtKB-UniRule"/>
</dbReference>
<dbReference type="PANTHER" id="PTHR14359:SF6">
    <property type="entry name" value="PHOSPHOPANTOTHENOYLCYSTEINE DECARBOXYLASE"/>
    <property type="match status" value="1"/>
</dbReference>
<dbReference type="UniPathway" id="UPA00241">
    <property type="reaction ID" value="UER00353"/>
</dbReference>
<keyword evidence="3 4" id="KW-0288">FMN</keyword>
<keyword evidence="1 3" id="KW-0210">Decarboxylase</keyword>
<organism evidence="7 8">
    <name type="scientific">Sharpea porci</name>
    <dbReference type="NCBI Taxonomy" id="2652286"/>
    <lineage>
        <taxon>Bacteria</taxon>
        <taxon>Bacillati</taxon>
        <taxon>Bacillota</taxon>
        <taxon>Erysipelotrichia</taxon>
        <taxon>Erysipelotrichales</taxon>
        <taxon>Coprobacillaceae</taxon>
        <taxon>Sharpea</taxon>
    </lineage>
</organism>
<dbReference type="Proteomes" id="UP000442619">
    <property type="component" value="Unassembled WGS sequence"/>
</dbReference>
<dbReference type="Pfam" id="PF02441">
    <property type="entry name" value="Flavoprotein"/>
    <property type="match status" value="1"/>
</dbReference>